<proteinExistence type="predicted"/>
<dbReference type="InterPro" id="IPR014044">
    <property type="entry name" value="CAP_dom"/>
</dbReference>
<gene>
    <name evidence="3" type="ORF">L1F29_17245</name>
</gene>
<feature type="region of interest" description="Disordered" evidence="1">
    <location>
        <begin position="1"/>
        <end position="33"/>
    </location>
</feature>
<reference evidence="3" key="1">
    <citation type="submission" date="2022-01" db="EMBL/GenBank/DDBJ databases">
        <title>Paenibacillus spongiae sp. nov., isolated from marine sponge.</title>
        <authorList>
            <person name="Li Z."/>
            <person name="Zhang M."/>
        </authorList>
    </citation>
    <scope>NUCLEOTIDE SEQUENCE</scope>
    <source>
        <strain evidence="3">PHS-Z3</strain>
    </source>
</reference>
<dbReference type="CDD" id="cd05379">
    <property type="entry name" value="CAP_bacterial"/>
    <property type="match status" value="1"/>
</dbReference>
<evidence type="ECO:0000313" key="4">
    <source>
        <dbReference type="Proteomes" id="UP001057877"/>
    </source>
</evidence>
<dbReference type="EMBL" id="CP091430">
    <property type="protein sequence ID" value="UVI33475.1"/>
    <property type="molecule type" value="Genomic_DNA"/>
</dbReference>
<sequence length="174" mass="19874">MKRGMSSMRGKRGMSPMRGKRGMSPKRSISNPAAEKSLSAFKKKVSINQFYKDVIRLVNLERTSRGIPALRESILLDWMAYYKAIDMRDKGYFGHVSPVYGNMGQQYTRFGIRWTAYGENLAYGYTTPQAVVAGWMNSPGHRANILNPNFTYTGVWYTTGGTLGRYWVQVFWRG</sequence>
<feature type="domain" description="SCP" evidence="2">
    <location>
        <begin position="56"/>
        <end position="171"/>
    </location>
</feature>
<dbReference type="Gene3D" id="3.40.33.10">
    <property type="entry name" value="CAP"/>
    <property type="match status" value="1"/>
</dbReference>
<evidence type="ECO:0000256" key="1">
    <source>
        <dbReference type="SAM" id="MobiDB-lite"/>
    </source>
</evidence>
<dbReference type="RefSeq" id="WP_258389528.1">
    <property type="nucleotide sequence ID" value="NZ_CP091430.1"/>
</dbReference>
<keyword evidence="4" id="KW-1185">Reference proteome</keyword>
<evidence type="ECO:0000259" key="2">
    <source>
        <dbReference type="Pfam" id="PF00188"/>
    </source>
</evidence>
<accession>A0ABY5SLC8</accession>
<organism evidence="3 4">
    <name type="scientific">Paenibacillus spongiae</name>
    <dbReference type="NCBI Taxonomy" id="2909671"/>
    <lineage>
        <taxon>Bacteria</taxon>
        <taxon>Bacillati</taxon>
        <taxon>Bacillota</taxon>
        <taxon>Bacilli</taxon>
        <taxon>Bacillales</taxon>
        <taxon>Paenibacillaceae</taxon>
        <taxon>Paenibacillus</taxon>
    </lineage>
</organism>
<name>A0ABY5SLC8_9BACL</name>
<dbReference type="PANTHER" id="PTHR31157:SF1">
    <property type="entry name" value="SCP DOMAIN-CONTAINING PROTEIN"/>
    <property type="match status" value="1"/>
</dbReference>
<evidence type="ECO:0000313" key="3">
    <source>
        <dbReference type="EMBL" id="UVI33475.1"/>
    </source>
</evidence>
<dbReference type="InterPro" id="IPR035940">
    <property type="entry name" value="CAP_sf"/>
</dbReference>
<dbReference type="PANTHER" id="PTHR31157">
    <property type="entry name" value="SCP DOMAIN-CONTAINING PROTEIN"/>
    <property type="match status" value="1"/>
</dbReference>
<protein>
    <submittedName>
        <fullName evidence="3">CAP domain-containing protein</fullName>
    </submittedName>
</protein>
<dbReference type="SUPFAM" id="SSF55797">
    <property type="entry name" value="PR-1-like"/>
    <property type="match status" value="1"/>
</dbReference>
<dbReference type="Pfam" id="PF00188">
    <property type="entry name" value="CAP"/>
    <property type="match status" value="1"/>
</dbReference>
<dbReference type="Proteomes" id="UP001057877">
    <property type="component" value="Chromosome"/>
</dbReference>